<protein>
    <recommendedName>
        <fullName evidence="8">Eukaryotic translation initiation factor 5A</fullName>
        <shortName evidence="8">eIF-5A</shortName>
    </recommendedName>
</protein>
<dbReference type="GO" id="GO:0045905">
    <property type="term" value="P:positive regulation of translational termination"/>
    <property type="evidence" value="ECO:0007669"/>
    <property type="project" value="UniProtKB-UniRule"/>
</dbReference>
<dbReference type="GO" id="GO:0043022">
    <property type="term" value="F:ribosome binding"/>
    <property type="evidence" value="ECO:0007669"/>
    <property type="project" value="UniProtKB-UniRule"/>
</dbReference>
<keyword evidence="3" id="KW-0963">Cytoplasm</keyword>
<dbReference type="GO" id="GO:0006452">
    <property type="term" value="P:translational frameshifting"/>
    <property type="evidence" value="ECO:0007669"/>
    <property type="project" value="UniProtKB-ARBA"/>
</dbReference>
<dbReference type="GeneID" id="9187217"/>
<dbReference type="InParanoid" id="D5G6P8"/>
<evidence type="ECO:0000313" key="10">
    <source>
        <dbReference type="EMBL" id="CAZ80191.1"/>
    </source>
</evidence>
<dbReference type="STRING" id="656061.D5G6P8"/>
<dbReference type="Pfam" id="PF21485">
    <property type="entry name" value="IF5A-like_N"/>
    <property type="match status" value="1"/>
</dbReference>
<dbReference type="Proteomes" id="UP000006911">
    <property type="component" value="Unassembled WGS sequence"/>
</dbReference>
<name>D5G6P8_TUBMM</name>
<dbReference type="Gene3D" id="2.30.30.30">
    <property type="match status" value="1"/>
</dbReference>
<feature type="domain" description="Translation initiation factor 5A C-terminal" evidence="9">
    <location>
        <begin position="88"/>
        <end position="155"/>
    </location>
</feature>
<dbReference type="GO" id="GO:0005737">
    <property type="term" value="C:cytoplasm"/>
    <property type="evidence" value="ECO:0007669"/>
    <property type="project" value="UniProtKB-SubCell"/>
</dbReference>
<evidence type="ECO:0000256" key="4">
    <source>
        <dbReference type="ARBA" id="ARBA00022768"/>
    </source>
</evidence>
<evidence type="ECO:0000256" key="1">
    <source>
        <dbReference type="ARBA" id="ARBA00004496"/>
    </source>
</evidence>
<comment type="similarity">
    <text evidence="2 8">Belongs to the eIF-5A family.</text>
</comment>
<dbReference type="KEGG" id="tml:GSTUM_00002158001"/>
<evidence type="ECO:0000313" key="11">
    <source>
        <dbReference type="Proteomes" id="UP000006911"/>
    </source>
</evidence>
<comment type="subcellular location">
    <subcellularLocation>
        <location evidence="1">Cytoplasm</location>
    </subcellularLocation>
</comment>
<dbReference type="NCBIfam" id="TIGR00037">
    <property type="entry name" value="eIF_5A"/>
    <property type="match status" value="1"/>
</dbReference>
<proteinExistence type="inferred from homology"/>
<comment type="PTM">
    <text evidence="8">eIF-5A seems to be the only eukaryotic protein to have a hypusine residue which is a post-translational modification of a lysine by the addition of a butylamino group.</text>
</comment>
<dbReference type="SUPFAM" id="SSF50249">
    <property type="entry name" value="Nucleic acid-binding proteins"/>
    <property type="match status" value="1"/>
</dbReference>
<keyword evidence="6 8" id="KW-0648">Protein biosynthesis</keyword>
<comment type="function">
    <text evidence="8">Translation factor that promotes translation elongation and termination, particularly upon ribosome stalling at specific amino acid sequence contexts. Binds between the exit (E) and peptidyl (P) site of the ribosome and promotes rescue of stalled ribosome: specifically required for efficient translation of polyproline-containing peptides as well as other motifs that stall the ribosome. Acts as ribosome quality control (RQC) cofactor by joining the RQC complex to facilitate peptidyl transfer during CAT tailing step.</text>
</comment>
<evidence type="ECO:0000256" key="8">
    <source>
        <dbReference type="RuleBase" id="RU362005"/>
    </source>
</evidence>
<organism evidence="10 11">
    <name type="scientific">Tuber melanosporum (strain Mel28)</name>
    <name type="common">Perigord black truffle</name>
    <dbReference type="NCBI Taxonomy" id="656061"/>
    <lineage>
        <taxon>Eukaryota</taxon>
        <taxon>Fungi</taxon>
        <taxon>Dikarya</taxon>
        <taxon>Ascomycota</taxon>
        <taxon>Pezizomycotina</taxon>
        <taxon>Pezizomycetes</taxon>
        <taxon>Pezizales</taxon>
        <taxon>Tuberaceae</taxon>
        <taxon>Tuber</taxon>
    </lineage>
</organism>
<dbReference type="GO" id="GO:0045901">
    <property type="term" value="P:positive regulation of translational elongation"/>
    <property type="evidence" value="ECO:0007669"/>
    <property type="project" value="UniProtKB-UniRule"/>
</dbReference>
<dbReference type="EMBL" id="FN430012">
    <property type="protein sequence ID" value="CAZ80191.1"/>
    <property type="molecule type" value="Genomic_DNA"/>
</dbReference>
<evidence type="ECO:0000256" key="3">
    <source>
        <dbReference type="ARBA" id="ARBA00022490"/>
    </source>
</evidence>
<dbReference type="FunFam" id="2.40.50.140:FF:000034">
    <property type="entry name" value="Eukaryotic translation initiation factor 5A"/>
    <property type="match status" value="1"/>
</dbReference>
<keyword evidence="4" id="KW-0251">Elongation factor</keyword>
<dbReference type="FunFam" id="2.30.30.30:FF:000007">
    <property type="entry name" value="Eukaryotic translation initiation factor 5A"/>
    <property type="match status" value="1"/>
</dbReference>
<dbReference type="InterPro" id="IPR012340">
    <property type="entry name" value="NA-bd_OB-fold"/>
</dbReference>
<dbReference type="InterPro" id="IPR019769">
    <property type="entry name" value="Trans_elong_IF5A_hypusine_site"/>
</dbReference>
<gene>
    <name evidence="10" type="ORF">GSTUM_00002158001</name>
</gene>
<sequence length="158" mass="17352">MADNDEQHNHTFEQASAGASATYPMQCSALRKNGHVVIKGRPCKIVEMSTSKTGKHGHAKVHLVAIDIFTTKKLEELCPSTHNMDVPNVSRTEYQFSYIDDDYLHLIGQDGTEKNDVKVPDGDVGDRIREAEEKGKDILVTIIAAMGEEAAISVKEAT</sequence>
<evidence type="ECO:0000259" key="9">
    <source>
        <dbReference type="SMART" id="SM01376"/>
    </source>
</evidence>
<dbReference type="PANTHER" id="PTHR11673">
    <property type="entry name" value="TRANSLATION INITIATION FACTOR 5A FAMILY MEMBER"/>
    <property type="match status" value="1"/>
</dbReference>
<evidence type="ECO:0000256" key="6">
    <source>
        <dbReference type="ARBA" id="ARBA00022917"/>
    </source>
</evidence>
<dbReference type="CDD" id="cd04468">
    <property type="entry name" value="S1_eIF5A"/>
    <property type="match status" value="1"/>
</dbReference>
<reference evidence="10 11" key="1">
    <citation type="journal article" date="2010" name="Nature">
        <title>Perigord black truffle genome uncovers evolutionary origins and mechanisms of symbiosis.</title>
        <authorList>
            <person name="Martin F."/>
            <person name="Kohler A."/>
            <person name="Murat C."/>
            <person name="Balestrini R."/>
            <person name="Coutinho P.M."/>
            <person name="Jaillon O."/>
            <person name="Montanini B."/>
            <person name="Morin E."/>
            <person name="Noel B."/>
            <person name="Percudani R."/>
            <person name="Porcel B."/>
            <person name="Rubini A."/>
            <person name="Amicucci A."/>
            <person name="Amselem J."/>
            <person name="Anthouard V."/>
            <person name="Arcioni S."/>
            <person name="Artiguenave F."/>
            <person name="Aury J.M."/>
            <person name="Ballario P."/>
            <person name="Bolchi A."/>
            <person name="Brenna A."/>
            <person name="Brun A."/>
            <person name="Buee M."/>
            <person name="Cantarel B."/>
            <person name="Chevalier G."/>
            <person name="Couloux A."/>
            <person name="Da Silva C."/>
            <person name="Denoeud F."/>
            <person name="Duplessis S."/>
            <person name="Ghignone S."/>
            <person name="Hilselberger B."/>
            <person name="Iotti M."/>
            <person name="Marcais B."/>
            <person name="Mello A."/>
            <person name="Miranda M."/>
            <person name="Pacioni G."/>
            <person name="Quesneville H."/>
            <person name="Riccioni C."/>
            <person name="Ruotolo R."/>
            <person name="Splivallo R."/>
            <person name="Stocchi V."/>
            <person name="Tisserant E."/>
            <person name="Viscomi A.R."/>
            <person name="Zambonelli A."/>
            <person name="Zampieri E."/>
            <person name="Henrissat B."/>
            <person name="Lebrun M.H."/>
            <person name="Paolocci F."/>
            <person name="Bonfante P."/>
            <person name="Ottonello S."/>
            <person name="Wincker P."/>
        </authorList>
    </citation>
    <scope>NUCLEOTIDE SEQUENCE [LARGE SCALE GENOMIC DNA]</scope>
    <source>
        <strain evidence="10 11">Mel28</strain>
    </source>
</reference>
<evidence type="ECO:0000256" key="7">
    <source>
        <dbReference type="ARBA" id="ARBA00023071"/>
    </source>
</evidence>
<dbReference type="OMA" id="QIMDMET"/>
<dbReference type="InterPro" id="IPR014722">
    <property type="entry name" value="Rib_uL2_dom2"/>
</dbReference>
<keyword evidence="5" id="KW-0694">RNA-binding</keyword>
<dbReference type="Gene3D" id="2.40.50.140">
    <property type="entry name" value="Nucleic acid-binding proteins"/>
    <property type="match status" value="1"/>
</dbReference>
<dbReference type="AlphaFoldDB" id="D5G6P8"/>
<dbReference type="PIRSF" id="PIRSF003025">
    <property type="entry name" value="eIF5A"/>
    <property type="match status" value="1"/>
</dbReference>
<dbReference type="RefSeq" id="XP_002836034.1">
    <property type="nucleotide sequence ID" value="XM_002835988.1"/>
</dbReference>
<keyword evidence="7 8" id="KW-0385">Hypusine</keyword>
<dbReference type="FunCoup" id="D5G6P8">
    <property type="interactions" value="932"/>
</dbReference>
<dbReference type="PROSITE" id="PS00302">
    <property type="entry name" value="IF5A_HYPUSINE"/>
    <property type="match status" value="1"/>
</dbReference>
<dbReference type="SUPFAM" id="SSF50104">
    <property type="entry name" value="Translation proteins SH3-like domain"/>
    <property type="match status" value="1"/>
</dbReference>
<dbReference type="InterPro" id="IPR001884">
    <property type="entry name" value="IF5A-like"/>
</dbReference>
<dbReference type="SMART" id="SM01376">
    <property type="entry name" value="eIF-5a"/>
    <property type="match status" value="1"/>
</dbReference>
<dbReference type="Pfam" id="PF01287">
    <property type="entry name" value="eIF-5a"/>
    <property type="match status" value="1"/>
</dbReference>
<dbReference type="InterPro" id="IPR008991">
    <property type="entry name" value="Translation_prot_SH3-like_sf"/>
</dbReference>
<dbReference type="HOGENOM" id="CLU_102600_1_0_1"/>
<evidence type="ECO:0000256" key="5">
    <source>
        <dbReference type="ARBA" id="ARBA00022884"/>
    </source>
</evidence>
<dbReference type="InterPro" id="IPR048670">
    <property type="entry name" value="IF5A-like_N"/>
</dbReference>
<dbReference type="eggNOG" id="KOG3271">
    <property type="taxonomic scope" value="Eukaryota"/>
</dbReference>
<dbReference type="GO" id="GO:0003746">
    <property type="term" value="F:translation elongation factor activity"/>
    <property type="evidence" value="ECO:0007669"/>
    <property type="project" value="UniProtKB-UniRule"/>
</dbReference>
<keyword evidence="11" id="KW-1185">Reference proteome</keyword>
<dbReference type="InterPro" id="IPR020189">
    <property type="entry name" value="IF5A_C"/>
</dbReference>
<accession>D5G6P8</accession>
<evidence type="ECO:0000256" key="2">
    <source>
        <dbReference type="ARBA" id="ARBA00006016"/>
    </source>
</evidence>
<dbReference type="GO" id="GO:0003723">
    <property type="term" value="F:RNA binding"/>
    <property type="evidence" value="ECO:0007669"/>
    <property type="project" value="UniProtKB-KW"/>
</dbReference>